<dbReference type="AlphaFoldDB" id="A0A5E4PMU6"/>
<evidence type="ECO:0000256" key="1">
    <source>
        <dbReference type="SAM" id="Phobius"/>
    </source>
</evidence>
<sequence>MSSYENIVPPGFHYADLRYMGLLQFFRKNLVSLAFPSIAISCIWLDWSHTRKWKALTAAGREQRDE</sequence>
<gene>
    <name evidence="2" type="ORF">LSINAPIS_LOCUS146</name>
</gene>
<name>A0A5E4PMU6_9NEOP</name>
<keyword evidence="1" id="KW-0812">Transmembrane</keyword>
<dbReference type="Proteomes" id="UP000324832">
    <property type="component" value="Unassembled WGS sequence"/>
</dbReference>
<keyword evidence="3" id="KW-1185">Reference proteome</keyword>
<accession>A0A5E4PMU6</accession>
<dbReference type="EMBL" id="FZQP02000002">
    <property type="protein sequence ID" value="VVC86297.1"/>
    <property type="molecule type" value="Genomic_DNA"/>
</dbReference>
<evidence type="ECO:0000313" key="2">
    <source>
        <dbReference type="EMBL" id="VVC86297.1"/>
    </source>
</evidence>
<reference evidence="2 3" key="1">
    <citation type="submission" date="2017-07" db="EMBL/GenBank/DDBJ databases">
        <authorList>
            <person name="Talla V."/>
            <person name="Backstrom N."/>
        </authorList>
    </citation>
    <scope>NUCLEOTIDE SEQUENCE [LARGE SCALE GENOMIC DNA]</scope>
</reference>
<feature type="transmembrane region" description="Helical" evidence="1">
    <location>
        <begin position="30"/>
        <end position="47"/>
    </location>
</feature>
<keyword evidence="1" id="KW-0472">Membrane</keyword>
<organism evidence="2 3">
    <name type="scientific">Leptidea sinapis</name>
    <dbReference type="NCBI Taxonomy" id="189913"/>
    <lineage>
        <taxon>Eukaryota</taxon>
        <taxon>Metazoa</taxon>
        <taxon>Ecdysozoa</taxon>
        <taxon>Arthropoda</taxon>
        <taxon>Hexapoda</taxon>
        <taxon>Insecta</taxon>
        <taxon>Pterygota</taxon>
        <taxon>Neoptera</taxon>
        <taxon>Endopterygota</taxon>
        <taxon>Lepidoptera</taxon>
        <taxon>Glossata</taxon>
        <taxon>Ditrysia</taxon>
        <taxon>Papilionoidea</taxon>
        <taxon>Pieridae</taxon>
        <taxon>Dismorphiinae</taxon>
        <taxon>Leptidea</taxon>
    </lineage>
</organism>
<keyword evidence="1" id="KW-1133">Transmembrane helix</keyword>
<evidence type="ECO:0000313" key="3">
    <source>
        <dbReference type="Proteomes" id="UP000324832"/>
    </source>
</evidence>
<protein>
    <submittedName>
        <fullName evidence="2">Uncharacterized protein</fullName>
    </submittedName>
</protein>
<proteinExistence type="predicted"/>